<keyword evidence="6" id="KW-0145">Chemotaxis</keyword>
<accession>A0A9X4RME7</accession>
<organism evidence="12 13">
    <name type="scientific">Thiovibrio frasassiensis</name>
    <dbReference type="NCBI Taxonomy" id="2984131"/>
    <lineage>
        <taxon>Bacteria</taxon>
        <taxon>Pseudomonadati</taxon>
        <taxon>Thermodesulfobacteriota</taxon>
        <taxon>Desulfobulbia</taxon>
        <taxon>Desulfobulbales</taxon>
        <taxon>Thiovibrionaceae</taxon>
        <taxon>Thiovibrio</taxon>
    </lineage>
</organism>
<dbReference type="EMBL" id="JAPHEH010000001">
    <property type="protein sequence ID" value="MDG4477021.1"/>
    <property type="molecule type" value="Genomic_DNA"/>
</dbReference>
<dbReference type="GO" id="GO:0005886">
    <property type="term" value="C:plasma membrane"/>
    <property type="evidence" value="ECO:0007669"/>
    <property type="project" value="UniProtKB-SubCell"/>
</dbReference>
<dbReference type="Pfam" id="PF02050">
    <property type="entry name" value="FliJ"/>
    <property type="match status" value="1"/>
</dbReference>
<feature type="coiled-coil region" evidence="11">
    <location>
        <begin position="25"/>
        <end position="59"/>
    </location>
</feature>
<dbReference type="GO" id="GO:0015031">
    <property type="term" value="P:protein transport"/>
    <property type="evidence" value="ECO:0007669"/>
    <property type="project" value="UniProtKB-KW"/>
</dbReference>
<dbReference type="Proteomes" id="UP001154240">
    <property type="component" value="Unassembled WGS sequence"/>
</dbReference>
<dbReference type="GO" id="GO:0006935">
    <property type="term" value="P:chemotaxis"/>
    <property type="evidence" value="ECO:0007669"/>
    <property type="project" value="UniProtKB-KW"/>
</dbReference>
<evidence type="ECO:0000256" key="3">
    <source>
        <dbReference type="ARBA" id="ARBA00020392"/>
    </source>
</evidence>
<evidence type="ECO:0000313" key="12">
    <source>
        <dbReference type="EMBL" id="MDG4477021.1"/>
    </source>
</evidence>
<keyword evidence="12" id="KW-0969">Cilium</keyword>
<dbReference type="InterPro" id="IPR012823">
    <property type="entry name" value="Flagell_FliJ"/>
</dbReference>
<keyword evidence="7" id="KW-1005">Bacterial flagellum biogenesis</keyword>
<dbReference type="Gene3D" id="1.10.287.1700">
    <property type="match status" value="1"/>
</dbReference>
<evidence type="ECO:0000256" key="9">
    <source>
        <dbReference type="ARBA" id="ARBA00023136"/>
    </source>
</evidence>
<dbReference type="GO" id="GO:0009288">
    <property type="term" value="C:bacterial-type flagellum"/>
    <property type="evidence" value="ECO:0007669"/>
    <property type="project" value="InterPro"/>
</dbReference>
<dbReference type="GO" id="GO:0071973">
    <property type="term" value="P:bacterial-type flagellum-dependent cell motility"/>
    <property type="evidence" value="ECO:0007669"/>
    <property type="project" value="InterPro"/>
</dbReference>
<reference evidence="12" key="1">
    <citation type="journal article" date="2022" name="bioRxiv">
        <title>Thiovibrio frasassiensisgen. nov., sp. nov., an autotrophic, elemental sulfur disproportionating bacterium isolated from sulfidic karst sediment, and proposal of Thiovibrionaceae fam. nov.</title>
        <authorList>
            <person name="Aronson H."/>
            <person name="Thomas C."/>
            <person name="Bhattacharyya M."/>
            <person name="Eckstein S."/>
            <person name="Jensen S."/>
            <person name="Barco R."/>
            <person name="Macalady J."/>
            <person name="Amend J."/>
        </authorList>
    </citation>
    <scope>NUCLEOTIDE SEQUENCE</scope>
    <source>
        <strain evidence="12">RS19-109</strain>
    </source>
</reference>
<protein>
    <recommendedName>
        <fullName evidence="3">Flagellar FliJ protein</fullName>
    </recommendedName>
</protein>
<keyword evidence="9" id="KW-0472">Membrane</keyword>
<keyword evidence="4" id="KW-0813">Transport</keyword>
<evidence type="ECO:0000256" key="11">
    <source>
        <dbReference type="SAM" id="Coils"/>
    </source>
</evidence>
<evidence type="ECO:0000256" key="6">
    <source>
        <dbReference type="ARBA" id="ARBA00022500"/>
    </source>
</evidence>
<keyword evidence="12" id="KW-0966">Cell projection</keyword>
<keyword evidence="12" id="KW-0282">Flagellum</keyword>
<evidence type="ECO:0000256" key="10">
    <source>
        <dbReference type="ARBA" id="ARBA00023225"/>
    </source>
</evidence>
<evidence type="ECO:0000256" key="1">
    <source>
        <dbReference type="ARBA" id="ARBA00004413"/>
    </source>
</evidence>
<dbReference type="InterPro" id="IPR053716">
    <property type="entry name" value="Flag_assembly_chemotaxis_eff"/>
</dbReference>
<keyword evidence="8" id="KW-0653">Protein transport</keyword>
<dbReference type="NCBIfam" id="TIGR02473">
    <property type="entry name" value="flagell_FliJ"/>
    <property type="match status" value="1"/>
</dbReference>
<keyword evidence="5" id="KW-1003">Cell membrane</keyword>
<name>A0A9X4RME7_9BACT</name>
<reference evidence="12" key="2">
    <citation type="submission" date="2022-10" db="EMBL/GenBank/DDBJ databases">
        <authorList>
            <person name="Aronson H.S."/>
        </authorList>
    </citation>
    <scope>NUCLEOTIDE SEQUENCE</scope>
    <source>
        <strain evidence="12">RS19-109</strain>
    </source>
</reference>
<evidence type="ECO:0000256" key="5">
    <source>
        <dbReference type="ARBA" id="ARBA00022475"/>
    </source>
</evidence>
<evidence type="ECO:0000256" key="7">
    <source>
        <dbReference type="ARBA" id="ARBA00022795"/>
    </source>
</evidence>
<dbReference type="GO" id="GO:0044781">
    <property type="term" value="P:bacterial-type flagellum organization"/>
    <property type="evidence" value="ECO:0007669"/>
    <property type="project" value="UniProtKB-KW"/>
</dbReference>
<sequence length="149" mass="17384">MAYHFKLETILGLRRNLEELAQQKLAKEITRLEEYRRGLAALKQQRQKLIAEFEEEKQRAMVAPLFALRVEGIFHKEEEIEAGTSVVEAQQGAVAQARDELAAKMRDKKVMEKARERDYQKYLQAALKKEQNEADEQMVLRFGRKGNLH</sequence>
<proteinExistence type="inferred from homology"/>
<keyword evidence="10" id="KW-1006">Bacterial flagellum protein export</keyword>
<comment type="subcellular location">
    <subcellularLocation>
        <location evidence="1">Cell membrane</location>
        <topology evidence="1">Peripheral membrane protein</topology>
        <orientation evidence="1">Cytoplasmic side</orientation>
    </subcellularLocation>
</comment>
<dbReference type="AlphaFoldDB" id="A0A9X4RME7"/>
<evidence type="ECO:0000313" key="13">
    <source>
        <dbReference type="Proteomes" id="UP001154240"/>
    </source>
</evidence>
<comment type="similarity">
    <text evidence="2">Belongs to the FliJ family.</text>
</comment>
<dbReference type="RefSeq" id="WP_307633986.1">
    <property type="nucleotide sequence ID" value="NZ_JAPHEH010000001.1"/>
</dbReference>
<comment type="caution">
    <text evidence="12">The sequence shown here is derived from an EMBL/GenBank/DDBJ whole genome shotgun (WGS) entry which is preliminary data.</text>
</comment>
<evidence type="ECO:0000256" key="8">
    <source>
        <dbReference type="ARBA" id="ARBA00022927"/>
    </source>
</evidence>
<evidence type="ECO:0000256" key="4">
    <source>
        <dbReference type="ARBA" id="ARBA00022448"/>
    </source>
</evidence>
<keyword evidence="11" id="KW-0175">Coiled coil</keyword>
<evidence type="ECO:0000256" key="2">
    <source>
        <dbReference type="ARBA" id="ARBA00010004"/>
    </source>
</evidence>
<gene>
    <name evidence="12" type="primary">fliJ</name>
    <name evidence="12" type="ORF">OLX77_12745</name>
</gene>
<keyword evidence="13" id="KW-1185">Reference proteome</keyword>